<feature type="domain" description="DUF1254" evidence="3">
    <location>
        <begin position="95"/>
        <end position="230"/>
    </location>
</feature>
<name>A0A2K2G028_9SPHN</name>
<dbReference type="OrthoDB" id="9777345at2"/>
<evidence type="ECO:0008006" key="6">
    <source>
        <dbReference type="Google" id="ProtNLM"/>
    </source>
</evidence>
<dbReference type="PANTHER" id="PTHR36509">
    <property type="entry name" value="BLL3101 PROTEIN"/>
    <property type="match status" value="1"/>
</dbReference>
<sequence>MRSLLTLPLCALLLTAAAPGQEASPVSRPSYDPCAADQFQWSKLPDVLPASPAERETWAHALALDAAVYGGLAVAQYWQMYAQGVDTKDPDYTGFNRFHHERRLAYPGYKAFKTPNVDTLYSNAWLDLTGGPVLVTVPPMDTPSLDKGRYFAFNLLDAYGNASNISTRIQGNGGGTYLVATTDWQGTVPPGATLFRVTTPYVWVLLRIKANDAADAKRVAKLQDAFTLTPTAAHDGPAPQFPDAADRSAIGYFRMLDFILRANGHPRSEDALVYRWHGIGLAGPKSLDTALADPAIRKGLERGHADAMKVIADSVTQAGLHLDHWRSPYDAGRMGWNYLERTGLMIATGANVPTENYAFVTYVDADGDPLDGSRYTYELVQTPPPAKYYWSYTPYLRENRELIPNAAQKYIINDRTPGLKHEPDGQLRVVLSAVRPKGVAAANWLPVSGAPFVLAIRSQGPDKALLDGTWTPAPIRKLGPVR</sequence>
<dbReference type="Gene3D" id="2.60.120.600">
    <property type="entry name" value="Domain of unknown function DUF1214, C-terminal domain"/>
    <property type="match status" value="1"/>
</dbReference>
<dbReference type="InterPro" id="IPR010679">
    <property type="entry name" value="DUF1254"/>
</dbReference>
<keyword evidence="5" id="KW-1185">Reference proteome</keyword>
<dbReference type="PANTHER" id="PTHR36509:SF2">
    <property type="entry name" value="BLL3101 PROTEIN"/>
    <property type="match status" value="1"/>
</dbReference>
<dbReference type="Proteomes" id="UP000236327">
    <property type="component" value="Unassembled WGS sequence"/>
</dbReference>
<gene>
    <name evidence="4" type="ORF">A8V01_20670</name>
</gene>
<dbReference type="AlphaFoldDB" id="A0A2K2G028"/>
<evidence type="ECO:0000256" key="1">
    <source>
        <dbReference type="SAM" id="SignalP"/>
    </source>
</evidence>
<protein>
    <recommendedName>
        <fullName evidence="6">DUF1254 domain-containing protein</fullName>
    </recommendedName>
</protein>
<dbReference type="RefSeq" id="WP_103096344.1">
    <property type="nucleotide sequence ID" value="NZ_LYMM01000036.1"/>
</dbReference>
<proteinExistence type="predicted"/>
<feature type="chain" id="PRO_5014358098" description="DUF1254 domain-containing protein" evidence="1">
    <location>
        <begin position="24"/>
        <end position="482"/>
    </location>
</feature>
<dbReference type="EMBL" id="LYMM01000036">
    <property type="protein sequence ID" value="PNU04396.1"/>
    <property type="molecule type" value="Genomic_DNA"/>
</dbReference>
<feature type="signal peptide" evidence="1">
    <location>
        <begin position="1"/>
        <end position="23"/>
    </location>
</feature>
<organism evidence="4 5">
    <name type="scientific">Novosphingobium guangzhouense</name>
    <dbReference type="NCBI Taxonomy" id="1850347"/>
    <lineage>
        <taxon>Bacteria</taxon>
        <taxon>Pseudomonadati</taxon>
        <taxon>Pseudomonadota</taxon>
        <taxon>Alphaproteobacteria</taxon>
        <taxon>Sphingomonadales</taxon>
        <taxon>Sphingomonadaceae</taxon>
        <taxon>Novosphingobium</taxon>
    </lineage>
</organism>
<dbReference type="InterPro" id="IPR010621">
    <property type="entry name" value="DUF1214"/>
</dbReference>
<dbReference type="Pfam" id="PF06863">
    <property type="entry name" value="DUF1254"/>
    <property type="match status" value="1"/>
</dbReference>
<keyword evidence="1" id="KW-0732">Signal</keyword>
<evidence type="ECO:0000259" key="3">
    <source>
        <dbReference type="Pfam" id="PF06863"/>
    </source>
</evidence>
<dbReference type="InterPro" id="IPR037049">
    <property type="entry name" value="DUF1214_C_sf"/>
</dbReference>
<dbReference type="InterPro" id="IPR037050">
    <property type="entry name" value="DUF1254_sf"/>
</dbReference>
<evidence type="ECO:0000313" key="4">
    <source>
        <dbReference type="EMBL" id="PNU04396.1"/>
    </source>
</evidence>
<dbReference type="Gene3D" id="2.60.40.1610">
    <property type="entry name" value="Domain of unknown function DUF1254"/>
    <property type="match status" value="1"/>
</dbReference>
<reference evidence="4 5" key="1">
    <citation type="submission" date="2016-05" db="EMBL/GenBank/DDBJ databases">
        <title>Complete genome sequence of Novosphingobium guangzhouense SA925(T).</title>
        <authorList>
            <person name="Sha S."/>
        </authorList>
    </citation>
    <scope>NUCLEOTIDE SEQUENCE [LARGE SCALE GENOMIC DNA]</scope>
    <source>
        <strain evidence="4 5">SA925</strain>
    </source>
</reference>
<comment type="caution">
    <text evidence="4">The sequence shown here is derived from an EMBL/GenBank/DDBJ whole genome shotgun (WGS) entry which is preliminary data.</text>
</comment>
<feature type="domain" description="DUF1214" evidence="2">
    <location>
        <begin position="356"/>
        <end position="462"/>
    </location>
</feature>
<evidence type="ECO:0000313" key="5">
    <source>
        <dbReference type="Proteomes" id="UP000236327"/>
    </source>
</evidence>
<dbReference type="Pfam" id="PF06742">
    <property type="entry name" value="DUF1214"/>
    <property type="match status" value="1"/>
</dbReference>
<accession>A0A2K2G028</accession>
<evidence type="ECO:0000259" key="2">
    <source>
        <dbReference type="Pfam" id="PF06742"/>
    </source>
</evidence>
<dbReference type="SUPFAM" id="SSF160935">
    <property type="entry name" value="VPA0735-like"/>
    <property type="match status" value="1"/>
</dbReference>